<feature type="transmembrane region" description="Helical" evidence="1">
    <location>
        <begin position="340"/>
        <end position="362"/>
    </location>
</feature>
<name>A0A518KA42_9BACT</name>
<keyword evidence="1" id="KW-0472">Membrane</keyword>
<dbReference type="Proteomes" id="UP000316426">
    <property type="component" value="Chromosome"/>
</dbReference>
<dbReference type="AlphaFoldDB" id="A0A518KA42"/>
<organism evidence="2 3">
    <name type="scientific">Botrimarina mediterranea</name>
    <dbReference type="NCBI Taxonomy" id="2528022"/>
    <lineage>
        <taxon>Bacteria</taxon>
        <taxon>Pseudomonadati</taxon>
        <taxon>Planctomycetota</taxon>
        <taxon>Planctomycetia</taxon>
        <taxon>Pirellulales</taxon>
        <taxon>Lacipirellulaceae</taxon>
        <taxon>Botrimarina</taxon>
    </lineage>
</organism>
<dbReference type="EMBL" id="CP036349">
    <property type="protein sequence ID" value="QDV74659.1"/>
    <property type="molecule type" value="Genomic_DNA"/>
</dbReference>
<evidence type="ECO:0000256" key="1">
    <source>
        <dbReference type="SAM" id="Phobius"/>
    </source>
</evidence>
<dbReference type="PANTHER" id="PTHR30012">
    <property type="entry name" value="GENERAL SECRETION PATHWAY PROTEIN"/>
    <property type="match status" value="1"/>
</dbReference>
<keyword evidence="1" id="KW-0812">Transmembrane</keyword>
<evidence type="ECO:0000313" key="2">
    <source>
        <dbReference type="EMBL" id="QDV74659.1"/>
    </source>
</evidence>
<proteinExistence type="predicted"/>
<gene>
    <name evidence="2" type="primary">epsF_6</name>
    <name evidence="2" type="ORF">Spa11_28660</name>
</gene>
<feature type="transmembrane region" description="Helical" evidence="1">
    <location>
        <begin position="196"/>
        <end position="226"/>
    </location>
</feature>
<sequence length="366" mass="38950">MPRYRYEANNDAGAALRGVLTAPSVAAATARLESQGLSVRSVALDDRQIGEAEAPLAAAVDRLVEAPDELAEPLTAYAEEFATGRRRRELVSIAAMLREGDREAVLAAAGSDPAAWSALLAATASGASLQSQFARFVEREATVIEVRRRRRLALAYPLFIGALCLVFVWGLSLVVMPTFNAIFRDFGLELPAFTTFVLALGCFLASGGGLLILGSLLIAAVLWAFYPWWAPGSVRRVVDWLGGIRRATRSLVKARIAAHLANLHEAGLPAPSSFSLLDPNGVEMTSGGNRTSMSAIRYAMSADLPPDSRTRLLRAFAANSNEAAAEVETWTMGMAGPVSVVTLGIVVALSTIALFLPLVRLIEGLS</sequence>
<keyword evidence="1" id="KW-1133">Transmembrane helix</keyword>
<evidence type="ECO:0000313" key="3">
    <source>
        <dbReference type="Proteomes" id="UP000316426"/>
    </source>
</evidence>
<protein>
    <submittedName>
        <fullName evidence="2">Type II secretion system protein F</fullName>
    </submittedName>
</protein>
<accession>A0A518KA42</accession>
<dbReference type="PANTHER" id="PTHR30012:SF0">
    <property type="entry name" value="TYPE II SECRETION SYSTEM PROTEIN F-RELATED"/>
    <property type="match status" value="1"/>
</dbReference>
<dbReference type="InterPro" id="IPR003004">
    <property type="entry name" value="GspF/PilC"/>
</dbReference>
<reference evidence="2 3" key="1">
    <citation type="submission" date="2019-02" db="EMBL/GenBank/DDBJ databases">
        <title>Deep-cultivation of Planctomycetes and their phenomic and genomic characterization uncovers novel biology.</title>
        <authorList>
            <person name="Wiegand S."/>
            <person name="Jogler M."/>
            <person name="Boedeker C."/>
            <person name="Pinto D."/>
            <person name="Vollmers J."/>
            <person name="Rivas-Marin E."/>
            <person name="Kohn T."/>
            <person name="Peeters S.H."/>
            <person name="Heuer A."/>
            <person name="Rast P."/>
            <person name="Oberbeckmann S."/>
            <person name="Bunk B."/>
            <person name="Jeske O."/>
            <person name="Meyerdierks A."/>
            <person name="Storesund J.E."/>
            <person name="Kallscheuer N."/>
            <person name="Luecker S."/>
            <person name="Lage O.M."/>
            <person name="Pohl T."/>
            <person name="Merkel B.J."/>
            <person name="Hornburger P."/>
            <person name="Mueller R.-W."/>
            <person name="Bruemmer F."/>
            <person name="Labrenz M."/>
            <person name="Spormann A.M."/>
            <person name="Op den Camp H."/>
            <person name="Overmann J."/>
            <person name="Amann R."/>
            <person name="Jetten M.S.M."/>
            <person name="Mascher T."/>
            <person name="Medema M.H."/>
            <person name="Devos D.P."/>
            <person name="Kaster A.-K."/>
            <person name="Ovreas L."/>
            <person name="Rohde M."/>
            <person name="Galperin M.Y."/>
            <person name="Jogler C."/>
        </authorList>
    </citation>
    <scope>NUCLEOTIDE SEQUENCE [LARGE SCALE GENOMIC DNA]</scope>
    <source>
        <strain evidence="2 3">Spa11</strain>
    </source>
</reference>
<dbReference type="RefSeq" id="WP_145113257.1">
    <property type="nucleotide sequence ID" value="NZ_CP036349.1"/>
</dbReference>
<keyword evidence="3" id="KW-1185">Reference proteome</keyword>
<dbReference type="KEGG" id="bmei:Spa11_28660"/>
<feature type="transmembrane region" description="Helical" evidence="1">
    <location>
        <begin position="154"/>
        <end position="176"/>
    </location>
</feature>